<protein>
    <submittedName>
        <fullName evidence="1">Uncharacterized protein</fullName>
    </submittedName>
</protein>
<evidence type="ECO:0000313" key="1">
    <source>
        <dbReference type="EMBL" id="KAF6758875.1"/>
    </source>
</evidence>
<proteinExistence type="predicted"/>
<dbReference type="AlphaFoldDB" id="A0A8H6I4S7"/>
<dbReference type="Proteomes" id="UP000521943">
    <property type="component" value="Unassembled WGS sequence"/>
</dbReference>
<reference evidence="1 2" key="1">
    <citation type="submission" date="2020-07" db="EMBL/GenBank/DDBJ databases">
        <title>Comparative genomics of pyrophilous fungi reveals a link between fire events and developmental genes.</title>
        <authorList>
            <consortium name="DOE Joint Genome Institute"/>
            <person name="Steindorff A.S."/>
            <person name="Carver A."/>
            <person name="Calhoun S."/>
            <person name="Stillman K."/>
            <person name="Liu H."/>
            <person name="Lipzen A."/>
            <person name="Pangilinan J."/>
            <person name="Labutti K."/>
            <person name="Bruns T.D."/>
            <person name="Grigoriev I.V."/>
        </authorList>
    </citation>
    <scope>NUCLEOTIDE SEQUENCE [LARGE SCALE GENOMIC DNA]</scope>
    <source>
        <strain evidence="1 2">CBS 144469</strain>
    </source>
</reference>
<keyword evidence="2" id="KW-1185">Reference proteome</keyword>
<dbReference type="EMBL" id="JACGCI010000017">
    <property type="protein sequence ID" value="KAF6758875.1"/>
    <property type="molecule type" value="Genomic_DNA"/>
</dbReference>
<gene>
    <name evidence="1" type="ORF">DFP72DRAFT_1103933</name>
</gene>
<comment type="caution">
    <text evidence="1">The sequence shown here is derived from an EMBL/GenBank/DDBJ whole genome shotgun (WGS) entry which is preliminary data.</text>
</comment>
<organism evidence="1 2">
    <name type="scientific">Ephemerocybe angulata</name>
    <dbReference type="NCBI Taxonomy" id="980116"/>
    <lineage>
        <taxon>Eukaryota</taxon>
        <taxon>Fungi</taxon>
        <taxon>Dikarya</taxon>
        <taxon>Basidiomycota</taxon>
        <taxon>Agaricomycotina</taxon>
        <taxon>Agaricomycetes</taxon>
        <taxon>Agaricomycetidae</taxon>
        <taxon>Agaricales</taxon>
        <taxon>Agaricineae</taxon>
        <taxon>Psathyrellaceae</taxon>
        <taxon>Ephemerocybe</taxon>
    </lineage>
</organism>
<sequence length="199" mass="22010">MNSGVYLKNTDKALLNLQKEVIPMGLQRPYSPQLALGMNMNSGWTTREEGRMSKSNHTAGMSGCQRGAKREQVYISQRAFVPSPPTKGVVPKLCPAMLCISFNREMHSWSRDGHPSLKSLDRLCRPQMELFHLYKAIPDERRITASRASQPSACPAIHHLRITTDKIALLLGTVSEGSAGSQAGARGSILEWVRKGRPN</sequence>
<evidence type="ECO:0000313" key="2">
    <source>
        <dbReference type="Proteomes" id="UP000521943"/>
    </source>
</evidence>
<accession>A0A8H6I4S7</accession>
<name>A0A8H6I4S7_9AGAR</name>